<sequence>MNTVVNELARYNMDLVALQETRWPDNGEQQAPEYRIYYSGTKNNTHYGGVGFAVRNRLVENVLKFEAVDERLCYLRIKGRFKNISLISYYAPTEESIDENKDLFYSALDDLFQKIPNYDVKILLGDANAQVGKEDIWGTAIGKESLHSVSNDNGSRLLSFSNSANMCVTGTIFHHKNIHKHTWVSPDGQTRNQIDHILIDQRHRRTVMDVRSMRGAECGSDHFLVLMKLRQRLATTKRNKHKVEDKINFEKLKTLNLVDTFQIELNNRFAQLDNEDDNLEEQDDIETKWNTYKTTVKEVAKKVIGTQGRNTKKPWFDEHCMEEVEKRKKAKLKWLNCQTIDKEIYRQQYIVASREVTRFLRKKKRDAINNSLQKAENDRTKNNAREFYRTTRFFKQGFKPRTCGIKDNEGNVTNERARVLEIWKQYFEDLLNCEPTDEIRETPADEQNVTLDDEENTTDEPTFGEVQKIIKNMKGGKSPGEDGIPIEVLKSGGEAVQKFVYKLILKIWKMETIPSEWNEAVVIPLHKKGDKLQCTNYRGISLLNTTYKILSKLILNRLNLREVELIGDHQAGFVKERSTIDQIYVFKEIVSKCWEFQKEVHALFIDFKKAYDSIKRDQIWNYMKDFGIPSKLIRLCKLCVLSSKVKVRIENEYSETFDVNTGVRQGDGLSPLLFNIVLEKSLRKTKLLDKGINVGAKVNLLAFADDIVLLGENKNDLITLAETLIEEAKKIGLLVNEEKTKYLRIGRDSSDPESIQVGNLTFHSCQEFKYLGVTVTSTNREDKEIEIRLAAANRCLWSLQKLMSSKILSRTTKLRIYKTIIQPVLLYGSEVWALSKLSEKKLVTFENKVLRKIFGPVNEYGEWRIRKNKEIRDLFDQPDIVAKIRSNRLRWTGHIVRRNQDTLIKNIWEADLQGKRGRGRPRLRWKDQVKKDMTKLNITQEDALDRPHWRRTVDAAKKHSRLLMALGLRLSK</sequence>
<dbReference type="CDD" id="cd09076">
    <property type="entry name" value="L1-EN"/>
    <property type="match status" value="1"/>
</dbReference>
<evidence type="ECO:0000256" key="2">
    <source>
        <dbReference type="SAM" id="MobiDB-lite"/>
    </source>
</evidence>
<dbReference type="InterPro" id="IPR043502">
    <property type="entry name" value="DNA/RNA_pol_sf"/>
</dbReference>
<evidence type="ECO:0000256" key="1">
    <source>
        <dbReference type="SAM" id="Coils"/>
    </source>
</evidence>
<dbReference type="PANTHER" id="PTHR47027">
    <property type="entry name" value="REVERSE TRANSCRIPTASE DOMAIN-CONTAINING PROTEIN"/>
    <property type="match status" value="1"/>
</dbReference>
<keyword evidence="1" id="KW-0175">Coiled coil</keyword>
<dbReference type="InterPro" id="IPR005135">
    <property type="entry name" value="Endo/exonuclease/phosphatase"/>
</dbReference>
<dbReference type="GO" id="GO:0003824">
    <property type="term" value="F:catalytic activity"/>
    <property type="evidence" value="ECO:0007669"/>
    <property type="project" value="InterPro"/>
</dbReference>
<dbReference type="SUPFAM" id="SSF56672">
    <property type="entry name" value="DNA/RNA polymerases"/>
    <property type="match status" value="1"/>
</dbReference>
<dbReference type="GO" id="GO:0071897">
    <property type="term" value="P:DNA biosynthetic process"/>
    <property type="evidence" value="ECO:0007669"/>
    <property type="project" value="UniProtKB-ARBA"/>
</dbReference>
<dbReference type="PRINTS" id="PR01345">
    <property type="entry name" value="CERVTRCPTASE"/>
</dbReference>
<dbReference type="InterPro" id="IPR036691">
    <property type="entry name" value="Endo/exonu/phosph_ase_sf"/>
</dbReference>
<organism evidence="4">
    <name type="scientific">Cacopsylla melanoneura</name>
    <dbReference type="NCBI Taxonomy" id="428564"/>
    <lineage>
        <taxon>Eukaryota</taxon>
        <taxon>Metazoa</taxon>
        <taxon>Ecdysozoa</taxon>
        <taxon>Arthropoda</taxon>
        <taxon>Hexapoda</taxon>
        <taxon>Insecta</taxon>
        <taxon>Pterygota</taxon>
        <taxon>Neoptera</taxon>
        <taxon>Paraneoptera</taxon>
        <taxon>Hemiptera</taxon>
        <taxon>Sternorrhyncha</taxon>
        <taxon>Psylloidea</taxon>
        <taxon>Psyllidae</taxon>
        <taxon>Psyllinae</taxon>
        <taxon>Cacopsylla</taxon>
    </lineage>
</organism>
<evidence type="ECO:0000259" key="3">
    <source>
        <dbReference type="PROSITE" id="PS50878"/>
    </source>
</evidence>
<accession>A0A8D9EL46</accession>
<name>A0A8D9EL46_9HEMI</name>
<dbReference type="Pfam" id="PF00078">
    <property type="entry name" value="RVT_1"/>
    <property type="match status" value="1"/>
</dbReference>
<dbReference type="SUPFAM" id="SSF56219">
    <property type="entry name" value="DNase I-like"/>
    <property type="match status" value="1"/>
</dbReference>
<proteinExistence type="predicted"/>
<dbReference type="Gene3D" id="3.60.10.10">
    <property type="entry name" value="Endonuclease/exonuclease/phosphatase"/>
    <property type="match status" value="1"/>
</dbReference>
<dbReference type="PANTHER" id="PTHR47027:SF20">
    <property type="entry name" value="REVERSE TRANSCRIPTASE-LIKE PROTEIN WITH RNA-DIRECTED DNA POLYMERASE DOMAIN"/>
    <property type="match status" value="1"/>
</dbReference>
<reference evidence="4" key="1">
    <citation type="submission" date="2021-05" db="EMBL/GenBank/DDBJ databases">
        <authorList>
            <person name="Alioto T."/>
            <person name="Alioto T."/>
            <person name="Gomez Garrido J."/>
        </authorList>
    </citation>
    <scope>NUCLEOTIDE SEQUENCE</scope>
</reference>
<feature type="coiled-coil region" evidence="1">
    <location>
        <begin position="226"/>
        <end position="282"/>
    </location>
</feature>
<protein>
    <submittedName>
        <fullName evidence="4">Craniofacial development protein 2</fullName>
    </submittedName>
</protein>
<dbReference type="PROSITE" id="PS50878">
    <property type="entry name" value="RT_POL"/>
    <property type="match status" value="1"/>
</dbReference>
<feature type="domain" description="Reverse transcriptase" evidence="3">
    <location>
        <begin position="506"/>
        <end position="775"/>
    </location>
</feature>
<dbReference type="AlphaFoldDB" id="A0A8D9EL46"/>
<feature type="region of interest" description="Disordered" evidence="2">
    <location>
        <begin position="439"/>
        <end position="458"/>
    </location>
</feature>
<dbReference type="InterPro" id="IPR000477">
    <property type="entry name" value="RT_dom"/>
</dbReference>
<dbReference type="Pfam" id="PF03372">
    <property type="entry name" value="Exo_endo_phos"/>
    <property type="match status" value="1"/>
</dbReference>
<dbReference type="CDD" id="cd01650">
    <property type="entry name" value="RT_nLTR_like"/>
    <property type="match status" value="1"/>
</dbReference>
<evidence type="ECO:0000313" key="4">
    <source>
        <dbReference type="EMBL" id="CAG6756614.1"/>
    </source>
</evidence>
<dbReference type="EMBL" id="HBUF01545159">
    <property type="protein sequence ID" value="CAG6756614.1"/>
    <property type="molecule type" value="Transcribed_RNA"/>
</dbReference>